<keyword evidence="3" id="KW-1185">Reference proteome</keyword>
<evidence type="ECO:0000313" key="2">
    <source>
        <dbReference type="EMBL" id="NHE59869.1"/>
    </source>
</evidence>
<evidence type="ECO:0000313" key="3">
    <source>
        <dbReference type="Proteomes" id="UP000649799"/>
    </source>
</evidence>
<dbReference type="InterPro" id="IPR036278">
    <property type="entry name" value="Sialidase_sf"/>
</dbReference>
<dbReference type="Pfam" id="PF13088">
    <property type="entry name" value="BNR_2"/>
    <property type="match status" value="1"/>
</dbReference>
<accession>A0ABX0HHN6</accession>
<dbReference type="PANTHER" id="PTHR43752">
    <property type="entry name" value="BNR/ASP-BOX REPEAT FAMILY PROTEIN"/>
    <property type="match status" value="1"/>
</dbReference>
<dbReference type="InterPro" id="IPR011040">
    <property type="entry name" value="Sialidase"/>
</dbReference>
<protein>
    <submittedName>
        <fullName evidence="2">Exo-alpha-sialidase</fullName>
    </submittedName>
</protein>
<dbReference type="RefSeq" id="WP_166151674.1">
    <property type="nucleotide sequence ID" value="NZ_JAANYN010000018.1"/>
</dbReference>
<organism evidence="2 3">
    <name type="scientific">Cyclobacterium plantarum</name>
    <dbReference type="NCBI Taxonomy" id="2716263"/>
    <lineage>
        <taxon>Bacteria</taxon>
        <taxon>Pseudomonadati</taxon>
        <taxon>Bacteroidota</taxon>
        <taxon>Cytophagia</taxon>
        <taxon>Cytophagales</taxon>
        <taxon>Cyclobacteriaceae</taxon>
        <taxon>Cyclobacterium</taxon>
    </lineage>
</organism>
<dbReference type="CDD" id="cd15482">
    <property type="entry name" value="Sialidase_non-viral"/>
    <property type="match status" value="1"/>
</dbReference>
<dbReference type="EMBL" id="JAANYN010000018">
    <property type="protein sequence ID" value="NHE59869.1"/>
    <property type="molecule type" value="Genomic_DNA"/>
</dbReference>
<dbReference type="PANTHER" id="PTHR43752:SF2">
    <property type="entry name" value="BNR_ASP-BOX REPEAT FAMILY PROTEIN"/>
    <property type="match status" value="1"/>
</dbReference>
<dbReference type="SUPFAM" id="SSF50939">
    <property type="entry name" value="Sialidases"/>
    <property type="match status" value="1"/>
</dbReference>
<dbReference type="Proteomes" id="UP000649799">
    <property type="component" value="Unassembled WGS sequence"/>
</dbReference>
<name>A0ABX0HHN6_9BACT</name>
<sequence>MSAYNAAYFSLPLKIGKSPANEAVVINDGGIPTIFYINRPGNADKVMVLRKNPIGWGEPESAFPLPGQAYYALQVVKAENENLLCVFHLFGEGDQGYRGRQLDLWVNRRVNNKWGTPIKIFDGYVGAIRGLTKLKSGRLLLSFGKAVPEREAKPPKNVIDFGWNSIQTMYSDDGGLTWDTSPDELVIEIDNNKVTRYGAIEPAIIEREDGSVWMLIRTTRGRLFQSVSWDKGEVWTDPEPTDFISSDSPASLLRLNDGRMVIFWNSCQRWDHPNSYALGGREILHGAISNDDGLTWKGFREVAQSPDLEINKGDSGTAYPSAEEMENGNILLVTGQGEGKGMYEVNPDWFAEKIQRIEFGNSDLVEKINGIPVSEVENLVTGISYPKVHSSGEVVVNFPMAVEGILKLEVNSNQDFETLFLALTDHFSIPEDSLASQHAVFRIEVRRENIKRHLSGNSAAIFELKWEMVAQGLSKLEVKVNNNSIGTFKMRRKTEIGLNYLRIGVGSVGMPQRWIREIAFEKK</sequence>
<evidence type="ECO:0000259" key="1">
    <source>
        <dbReference type="Pfam" id="PF13088"/>
    </source>
</evidence>
<proteinExistence type="predicted"/>
<feature type="domain" description="Sialidase" evidence="1">
    <location>
        <begin position="113"/>
        <end position="330"/>
    </location>
</feature>
<gene>
    <name evidence="2" type="ORF">G9Q97_23955</name>
</gene>
<dbReference type="Gene3D" id="2.120.10.10">
    <property type="match status" value="1"/>
</dbReference>
<comment type="caution">
    <text evidence="2">The sequence shown here is derived from an EMBL/GenBank/DDBJ whole genome shotgun (WGS) entry which is preliminary data.</text>
</comment>
<reference evidence="2 3" key="1">
    <citation type="submission" date="2020-03" db="EMBL/GenBank/DDBJ databases">
        <title>Cyclobacterium plantarum sp. nov., a marine bacterium isolated from a coastal-marine wetland.</title>
        <authorList>
            <person name="Sanchez-Porro C."/>
            <person name="Ventosa A."/>
            <person name="Amoozegar M."/>
        </authorList>
    </citation>
    <scope>NUCLEOTIDE SEQUENCE [LARGE SCALE GENOMIC DNA]</scope>
    <source>
        <strain evidence="2 3">GBPx2</strain>
    </source>
</reference>